<accession>A0A328DTT5</accession>
<proteinExistence type="predicted"/>
<dbReference type="EMBL" id="NQVE01000097">
    <property type="protein sequence ID" value="RAL48756.1"/>
    <property type="molecule type" value="Genomic_DNA"/>
</dbReference>
<protein>
    <submittedName>
        <fullName evidence="1">Uncharacterized protein</fullName>
    </submittedName>
</protein>
<gene>
    <name evidence="1" type="ORF">DM860_001076</name>
</gene>
<organism evidence="1 2">
    <name type="scientific">Cuscuta australis</name>
    <dbReference type="NCBI Taxonomy" id="267555"/>
    <lineage>
        <taxon>Eukaryota</taxon>
        <taxon>Viridiplantae</taxon>
        <taxon>Streptophyta</taxon>
        <taxon>Embryophyta</taxon>
        <taxon>Tracheophyta</taxon>
        <taxon>Spermatophyta</taxon>
        <taxon>Magnoliopsida</taxon>
        <taxon>eudicotyledons</taxon>
        <taxon>Gunneridae</taxon>
        <taxon>Pentapetalae</taxon>
        <taxon>asterids</taxon>
        <taxon>lamiids</taxon>
        <taxon>Solanales</taxon>
        <taxon>Convolvulaceae</taxon>
        <taxon>Cuscuteae</taxon>
        <taxon>Cuscuta</taxon>
        <taxon>Cuscuta subgen. Grammica</taxon>
        <taxon>Cuscuta sect. Cleistogrammica</taxon>
    </lineage>
</organism>
<reference evidence="1 2" key="1">
    <citation type="submission" date="2018-06" db="EMBL/GenBank/DDBJ databases">
        <title>The Genome of Cuscuta australis (Dodder) Provides Insight into the Evolution of Plant Parasitism.</title>
        <authorList>
            <person name="Liu H."/>
        </authorList>
    </citation>
    <scope>NUCLEOTIDE SEQUENCE [LARGE SCALE GENOMIC DNA]</scope>
    <source>
        <strain evidence="2">cv. Yunnan</strain>
        <tissue evidence="1">Vines</tissue>
    </source>
</reference>
<comment type="caution">
    <text evidence="1">The sequence shown here is derived from an EMBL/GenBank/DDBJ whole genome shotgun (WGS) entry which is preliminary data.</text>
</comment>
<evidence type="ECO:0000313" key="2">
    <source>
        <dbReference type="Proteomes" id="UP000249390"/>
    </source>
</evidence>
<sequence length="148" mass="16290">MDRETEVCNPGDWSLCDSAIACAIAEPAFVSLCDRESCEEDDGEEDSGARSERCAMHAPFPSIHSITLQAKVYPNPDSPWLVYTLHSLRSAGCGVSHDREFERSHTSNYCFKNGGHDSGGGQPNIQVASRMASTERGSRRRMNAWAHL</sequence>
<evidence type="ECO:0000313" key="1">
    <source>
        <dbReference type="EMBL" id="RAL48756.1"/>
    </source>
</evidence>
<dbReference type="Proteomes" id="UP000249390">
    <property type="component" value="Unassembled WGS sequence"/>
</dbReference>
<name>A0A328DTT5_9ASTE</name>
<dbReference type="AlphaFoldDB" id="A0A328DTT5"/>
<keyword evidence="2" id="KW-1185">Reference proteome</keyword>